<proteinExistence type="predicted"/>
<evidence type="ECO:0000256" key="1">
    <source>
        <dbReference type="SAM" id="SignalP"/>
    </source>
</evidence>
<accession>A0ABN0X355</accession>
<dbReference type="Proteomes" id="UP001501822">
    <property type="component" value="Unassembled WGS sequence"/>
</dbReference>
<organism evidence="2 3">
    <name type="scientific">Actinoallomurus spadix</name>
    <dbReference type="NCBI Taxonomy" id="79912"/>
    <lineage>
        <taxon>Bacteria</taxon>
        <taxon>Bacillati</taxon>
        <taxon>Actinomycetota</taxon>
        <taxon>Actinomycetes</taxon>
        <taxon>Streptosporangiales</taxon>
        <taxon>Thermomonosporaceae</taxon>
        <taxon>Actinoallomurus</taxon>
    </lineage>
</organism>
<dbReference type="RefSeq" id="WP_252807301.1">
    <property type="nucleotide sequence ID" value="NZ_BAAABM010000045.1"/>
</dbReference>
<evidence type="ECO:0008006" key="4">
    <source>
        <dbReference type="Google" id="ProtNLM"/>
    </source>
</evidence>
<reference evidence="2 3" key="1">
    <citation type="journal article" date="2019" name="Int. J. Syst. Evol. Microbiol.">
        <title>The Global Catalogue of Microorganisms (GCM) 10K type strain sequencing project: providing services to taxonomists for standard genome sequencing and annotation.</title>
        <authorList>
            <consortium name="The Broad Institute Genomics Platform"/>
            <consortium name="The Broad Institute Genome Sequencing Center for Infectious Disease"/>
            <person name="Wu L."/>
            <person name="Ma J."/>
        </authorList>
    </citation>
    <scope>NUCLEOTIDE SEQUENCE [LARGE SCALE GENOMIC DNA]</scope>
    <source>
        <strain evidence="2 3">JCM 3146</strain>
    </source>
</reference>
<comment type="caution">
    <text evidence="2">The sequence shown here is derived from an EMBL/GenBank/DDBJ whole genome shotgun (WGS) entry which is preliminary data.</text>
</comment>
<feature type="chain" id="PRO_5046686725" description="Secreted protein" evidence="1">
    <location>
        <begin position="28"/>
        <end position="463"/>
    </location>
</feature>
<feature type="signal peptide" evidence="1">
    <location>
        <begin position="1"/>
        <end position="27"/>
    </location>
</feature>
<gene>
    <name evidence="2" type="ORF">GCM10010151_49110</name>
</gene>
<dbReference type="EMBL" id="BAAABM010000045">
    <property type="protein sequence ID" value="GAA0353727.1"/>
    <property type="molecule type" value="Genomic_DNA"/>
</dbReference>
<keyword evidence="1" id="KW-0732">Signal</keyword>
<evidence type="ECO:0000313" key="2">
    <source>
        <dbReference type="EMBL" id="GAA0353727.1"/>
    </source>
</evidence>
<evidence type="ECO:0000313" key="3">
    <source>
        <dbReference type="Proteomes" id="UP001501822"/>
    </source>
</evidence>
<sequence>MRTLRTLSLSVLAAATAAVTMAGPALACPPGDDDAAHATETHTTGAAVQRDVATRQIRSVPLPPSSAVKGVRLAAALPDAKGAISLGFLTYGRRTVMYVSGTFGLKTYDVTDPAAPKALGTLSMPGMWETEDTEADPRRKLVFLARDPRAFNGNTHTGESGIYVVSLADPAKPVQLAYEKVPAGHTTSCVDDCRYLWTGGPARADWMPADWGGRPVWVTDVRDPRHPRTFPQPIELARNDGKTDYVHDIQVDAAGVTWASGAGGVRGYWTHGRRWDPVRRVTRVARAWDPVPYAGGGVSEVAAPSKFLHNSFRPVGSTAGEAPGHGDLVYVTEEAFNPGCADDGRLVIASLRGSYGGEGWRSTPDRPFRLRAVGTWSVAGQEGSRTDTDDCSAHYFDVRHGILAQSFYTQGTRLLDVRDPAHPRQIAYYRPADAMSWAPYWHAGYVFVADNNRGVDVLRPEVR</sequence>
<keyword evidence="3" id="KW-1185">Reference proteome</keyword>
<protein>
    <recommendedName>
        <fullName evidence="4">Secreted protein</fullName>
    </recommendedName>
</protein>
<name>A0ABN0X355_9ACTN</name>